<dbReference type="Pfam" id="PF00005">
    <property type="entry name" value="ABC_tran"/>
    <property type="match status" value="1"/>
</dbReference>
<dbReference type="InterPro" id="IPR017871">
    <property type="entry name" value="ABC_transporter-like_CS"/>
</dbReference>
<dbReference type="GO" id="GO:0016887">
    <property type="term" value="F:ATP hydrolysis activity"/>
    <property type="evidence" value="ECO:0007669"/>
    <property type="project" value="InterPro"/>
</dbReference>
<organism evidence="5 6">
    <name type="scientific">Vallitalea longa</name>
    <dbReference type="NCBI Taxonomy" id="2936439"/>
    <lineage>
        <taxon>Bacteria</taxon>
        <taxon>Bacillati</taxon>
        <taxon>Bacillota</taxon>
        <taxon>Clostridia</taxon>
        <taxon>Lachnospirales</taxon>
        <taxon>Vallitaleaceae</taxon>
        <taxon>Vallitalea</taxon>
    </lineage>
</organism>
<feature type="domain" description="ABC transporter" evidence="4">
    <location>
        <begin position="6"/>
        <end position="255"/>
    </location>
</feature>
<keyword evidence="1" id="KW-0813">Transport</keyword>
<sequence length="339" mass="38314">MSLIEIQNASIEFNTGKKKKNKIGAVVDLDMSIDEGEIIAVVGESGCGKTTLGKMIAGIHKPTKGRILYNEKDIFKLKGKQFKDYRLSVQMVHQDSYAALNPNKTIYQSLSLPLFQHKIARNHNQAIEILTEFFDEVGLNPASQFLEKYPHQLSGGQRQRILLARALSVKPKLIVADEPVSMVDVSLRISLLDLMSRMNKKYKISFVYITHDLGTARYIASHGRIMVMYLGRLIETNKIHEAIKSPKHPYFHALIAAVPEADPSTRSEYVNKLPLRSLDMPDLLNLPTGCKFHPRCPYYTEKCVEIEPKLMEYDGGLVACHYVQEINEKRQIQKGAISS</sequence>
<dbReference type="PANTHER" id="PTHR43230:SF3">
    <property type="entry name" value="ABC-TYPE DIPEPTIDE_OLIGOPEPTIDE TRANSPORT SYSTEM, ATPASE COMPONENT"/>
    <property type="match status" value="1"/>
</dbReference>
<dbReference type="GO" id="GO:0015833">
    <property type="term" value="P:peptide transport"/>
    <property type="evidence" value="ECO:0007669"/>
    <property type="project" value="InterPro"/>
</dbReference>
<dbReference type="CDD" id="cd03257">
    <property type="entry name" value="ABC_NikE_OppD_transporters"/>
    <property type="match status" value="1"/>
</dbReference>
<evidence type="ECO:0000256" key="3">
    <source>
        <dbReference type="ARBA" id="ARBA00022840"/>
    </source>
</evidence>
<keyword evidence="6" id="KW-1185">Reference proteome</keyword>
<evidence type="ECO:0000256" key="1">
    <source>
        <dbReference type="ARBA" id="ARBA00022448"/>
    </source>
</evidence>
<dbReference type="RefSeq" id="WP_281815361.1">
    <property type="nucleotide sequence ID" value="NZ_BRLB01000005.1"/>
</dbReference>
<dbReference type="InterPro" id="IPR003439">
    <property type="entry name" value="ABC_transporter-like_ATP-bd"/>
</dbReference>
<keyword evidence="3 5" id="KW-0067">ATP-binding</keyword>
<dbReference type="Proteomes" id="UP001144256">
    <property type="component" value="Unassembled WGS sequence"/>
</dbReference>
<gene>
    <name evidence="5" type="ORF">SH1V18_22110</name>
</gene>
<reference evidence="5" key="1">
    <citation type="submission" date="2022-06" db="EMBL/GenBank/DDBJ databases">
        <title>Vallitalea longa sp. nov., an anaerobic bacterium isolated from marine sediment.</title>
        <authorList>
            <person name="Hirano S."/>
            <person name="Terahara T."/>
            <person name="Mori K."/>
            <person name="Hamada M."/>
            <person name="Matsumoto R."/>
            <person name="Kobayashi T."/>
        </authorList>
    </citation>
    <scope>NUCLEOTIDE SEQUENCE</scope>
    <source>
        <strain evidence="5">SH18-1</strain>
    </source>
</reference>
<dbReference type="SMART" id="SM00382">
    <property type="entry name" value="AAA"/>
    <property type="match status" value="1"/>
</dbReference>
<dbReference type="InterPro" id="IPR003593">
    <property type="entry name" value="AAA+_ATPase"/>
</dbReference>
<dbReference type="PROSITE" id="PS50893">
    <property type="entry name" value="ABC_TRANSPORTER_2"/>
    <property type="match status" value="1"/>
</dbReference>
<dbReference type="InterPro" id="IPR013563">
    <property type="entry name" value="Oligopep_ABC_C"/>
</dbReference>
<evidence type="ECO:0000313" key="5">
    <source>
        <dbReference type="EMBL" id="GKX29731.1"/>
    </source>
</evidence>
<proteinExistence type="predicted"/>
<evidence type="ECO:0000313" key="6">
    <source>
        <dbReference type="Proteomes" id="UP001144256"/>
    </source>
</evidence>
<dbReference type="Pfam" id="PF08352">
    <property type="entry name" value="oligo_HPY"/>
    <property type="match status" value="1"/>
</dbReference>
<dbReference type="SUPFAM" id="SSF52540">
    <property type="entry name" value="P-loop containing nucleoside triphosphate hydrolases"/>
    <property type="match status" value="1"/>
</dbReference>
<keyword evidence="2" id="KW-0547">Nucleotide-binding</keyword>
<evidence type="ECO:0000259" key="4">
    <source>
        <dbReference type="PROSITE" id="PS50893"/>
    </source>
</evidence>
<dbReference type="PANTHER" id="PTHR43230">
    <property type="entry name" value="ABC-TYPE DIPEPTIDE/OLIGOPEPTIDE TRANSPORT SYSTEM, ATPASE COMPONENT"/>
    <property type="match status" value="1"/>
</dbReference>
<dbReference type="EMBL" id="BRLB01000005">
    <property type="protein sequence ID" value="GKX29731.1"/>
    <property type="molecule type" value="Genomic_DNA"/>
</dbReference>
<dbReference type="GO" id="GO:0005524">
    <property type="term" value="F:ATP binding"/>
    <property type="evidence" value="ECO:0007669"/>
    <property type="project" value="UniProtKB-KW"/>
</dbReference>
<comment type="caution">
    <text evidence="5">The sequence shown here is derived from an EMBL/GenBank/DDBJ whole genome shotgun (WGS) entry which is preliminary data.</text>
</comment>
<dbReference type="PROSITE" id="PS00211">
    <property type="entry name" value="ABC_TRANSPORTER_1"/>
    <property type="match status" value="1"/>
</dbReference>
<dbReference type="Gene3D" id="3.40.50.300">
    <property type="entry name" value="P-loop containing nucleotide triphosphate hydrolases"/>
    <property type="match status" value="1"/>
</dbReference>
<evidence type="ECO:0000256" key="2">
    <source>
        <dbReference type="ARBA" id="ARBA00022741"/>
    </source>
</evidence>
<name>A0A9W6DE44_9FIRM</name>
<dbReference type="AlphaFoldDB" id="A0A9W6DE44"/>
<accession>A0A9W6DE44</accession>
<protein>
    <submittedName>
        <fullName evidence="5">Oligopeptide ABC transporter ATP-binding protein</fullName>
    </submittedName>
</protein>
<dbReference type="NCBIfam" id="TIGR01727">
    <property type="entry name" value="oligo_HPY"/>
    <property type="match status" value="1"/>
</dbReference>
<dbReference type="InterPro" id="IPR027417">
    <property type="entry name" value="P-loop_NTPase"/>
</dbReference>